<dbReference type="InterPro" id="IPR013783">
    <property type="entry name" value="Ig-like_fold"/>
</dbReference>
<feature type="domain" description="Ig-like" evidence="2">
    <location>
        <begin position="377"/>
        <end position="476"/>
    </location>
</feature>
<dbReference type="OrthoDB" id="6244967at2759"/>
<keyword evidence="1" id="KW-0393">Immunoglobulin domain</keyword>
<evidence type="ECO:0000313" key="3">
    <source>
        <dbReference type="EMBL" id="GBP42749.1"/>
    </source>
</evidence>
<keyword evidence="4" id="KW-1185">Reference proteome</keyword>
<accession>A0A4C1VX00</accession>
<dbReference type="PROSITE" id="PS50835">
    <property type="entry name" value="IG_LIKE"/>
    <property type="match status" value="4"/>
</dbReference>
<evidence type="ECO:0000256" key="1">
    <source>
        <dbReference type="ARBA" id="ARBA00023319"/>
    </source>
</evidence>
<comment type="caution">
    <text evidence="3">The sequence shown here is derived from an EMBL/GenBank/DDBJ whole genome shotgun (WGS) entry which is preliminary data.</text>
</comment>
<dbReference type="Pfam" id="PF07679">
    <property type="entry name" value="I-set"/>
    <property type="match status" value="2"/>
</dbReference>
<dbReference type="SMART" id="SM00409">
    <property type="entry name" value="IG"/>
    <property type="match status" value="4"/>
</dbReference>
<feature type="domain" description="Ig-like" evidence="2">
    <location>
        <begin position="177"/>
        <end position="264"/>
    </location>
</feature>
<dbReference type="InterPro" id="IPR003599">
    <property type="entry name" value="Ig_sub"/>
</dbReference>
<dbReference type="STRING" id="151549.A0A4C1VX00"/>
<evidence type="ECO:0000259" key="2">
    <source>
        <dbReference type="PROSITE" id="PS50835"/>
    </source>
</evidence>
<dbReference type="Pfam" id="PF13927">
    <property type="entry name" value="Ig_3"/>
    <property type="match status" value="1"/>
</dbReference>
<dbReference type="PANTHER" id="PTHR10075">
    <property type="entry name" value="BASIGIN RELATED"/>
    <property type="match status" value="1"/>
</dbReference>
<organism evidence="3 4">
    <name type="scientific">Eumeta variegata</name>
    <name type="common">Bagworm moth</name>
    <name type="synonym">Eumeta japonica</name>
    <dbReference type="NCBI Taxonomy" id="151549"/>
    <lineage>
        <taxon>Eukaryota</taxon>
        <taxon>Metazoa</taxon>
        <taxon>Ecdysozoa</taxon>
        <taxon>Arthropoda</taxon>
        <taxon>Hexapoda</taxon>
        <taxon>Insecta</taxon>
        <taxon>Pterygota</taxon>
        <taxon>Neoptera</taxon>
        <taxon>Endopterygota</taxon>
        <taxon>Lepidoptera</taxon>
        <taxon>Glossata</taxon>
        <taxon>Ditrysia</taxon>
        <taxon>Tineoidea</taxon>
        <taxon>Psychidae</taxon>
        <taxon>Oiketicinae</taxon>
        <taxon>Eumeta</taxon>
    </lineage>
</organism>
<name>A0A4C1VX00_EUMVA</name>
<proteinExistence type="predicted"/>
<dbReference type="GO" id="GO:0007156">
    <property type="term" value="P:homophilic cell adhesion via plasma membrane adhesion molecules"/>
    <property type="evidence" value="ECO:0007669"/>
    <property type="project" value="TreeGrafter"/>
</dbReference>
<dbReference type="GO" id="GO:0098632">
    <property type="term" value="F:cell-cell adhesion mediator activity"/>
    <property type="evidence" value="ECO:0007669"/>
    <property type="project" value="TreeGrafter"/>
</dbReference>
<dbReference type="SMART" id="SM00408">
    <property type="entry name" value="IGc2"/>
    <property type="match status" value="4"/>
</dbReference>
<dbReference type="EMBL" id="BGZK01000423">
    <property type="protein sequence ID" value="GBP42749.1"/>
    <property type="molecule type" value="Genomic_DNA"/>
</dbReference>
<sequence length="568" mass="63761">MVKNKQTIYQINIYYTIADLEKTYKEILDSVPPHSKDNPKLNILLFKIISSDRHLASTEGGVATRTETGAQLVIYPFGKYIQRTDKGDFYNHAISLPCSMLPQRSTFQSRLNNADRVRKPRLSDDNACVVCQTNMIGTSTPTDSPLQQDFKMAKLICLLFTVLSASSLKAKDISKLPQITSAVPEEVLFKESTPLALKCAASGGPSINYRWTKNGQVFDHKQRSDVDNKEQGTLKFSKPVKSDEGLYECFADNQMGVASTGPIAVKRTYLNAPKVNSHKVKPVRVDPFHMDCPIPDGYPKPTVEWVAQKKDDPKTKETILDRRLTLDPEGTLWFSNFTEQDVRPGYKYVCLASNPSGEEKVPVAEYEVVGLEERKEPRNAELEPQYLSKDMTVLTGPATHIYCIYGGTPLSPPDWFKDGKDTNNDDNPAQQRVTRHNRTWGKRLLIKETKMLDNGEYKCIVDNGIGKKQTHTMHLTVESKPQFVNNQAKEIKSSAGKEVLIPLKVESSPKSTVTWTYNAKPITSDSRHLVTDEGLTIKNLQKTDMGVYGCRAENKHGVVYAETALYVQ</sequence>
<protein>
    <submittedName>
        <fullName evidence="3">Hemolin</fullName>
    </submittedName>
</protein>
<dbReference type="Proteomes" id="UP000299102">
    <property type="component" value="Unassembled WGS sequence"/>
</dbReference>
<dbReference type="InterPro" id="IPR013098">
    <property type="entry name" value="Ig_I-set"/>
</dbReference>
<dbReference type="GO" id="GO:0030424">
    <property type="term" value="C:axon"/>
    <property type="evidence" value="ECO:0007669"/>
    <property type="project" value="TreeGrafter"/>
</dbReference>
<dbReference type="AlphaFoldDB" id="A0A4C1VX00"/>
<feature type="domain" description="Ig-like" evidence="2">
    <location>
        <begin position="273"/>
        <end position="364"/>
    </location>
</feature>
<dbReference type="InterPro" id="IPR036179">
    <property type="entry name" value="Ig-like_dom_sf"/>
</dbReference>
<evidence type="ECO:0000313" key="4">
    <source>
        <dbReference type="Proteomes" id="UP000299102"/>
    </source>
</evidence>
<gene>
    <name evidence="3" type="ORF">EVAR_23387_1</name>
</gene>
<dbReference type="GO" id="GO:0007411">
    <property type="term" value="P:axon guidance"/>
    <property type="evidence" value="ECO:0007669"/>
    <property type="project" value="TreeGrafter"/>
</dbReference>
<dbReference type="GO" id="GO:0005886">
    <property type="term" value="C:plasma membrane"/>
    <property type="evidence" value="ECO:0007669"/>
    <property type="project" value="TreeGrafter"/>
</dbReference>
<dbReference type="Gene3D" id="2.60.40.10">
    <property type="entry name" value="Immunoglobulins"/>
    <property type="match status" value="4"/>
</dbReference>
<dbReference type="SUPFAM" id="SSF48726">
    <property type="entry name" value="Immunoglobulin"/>
    <property type="match status" value="4"/>
</dbReference>
<dbReference type="GO" id="GO:0070593">
    <property type="term" value="P:dendrite self-avoidance"/>
    <property type="evidence" value="ECO:0007669"/>
    <property type="project" value="TreeGrafter"/>
</dbReference>
<reference evidence="3 4" key="1">
    <citation type="journal article" date="2019" name="Commun. Biol.">
        <title>The bagworm genome reveals a unique fibroin gene that provides high tensile strength.</title>
        <authorList>
            <person name="Kono N."/>
            <person name="Nakamura H."/>
            <person name="Ohtoshi R."/>
            <person name="Tomita M."/>
            <person name="Numata K."/>
            <person name="Arakawa K."/>
        </authorList>
    </citation>
    <scope>NUCLEOTIDE SEQUENCE [LARGE SCALE GENOMIC DNA]</scope>
</reference>
<dbReference type="InterPro" id="IPR003598">
    <property type="entry name" value="Ig_sub2"/>
</dbReference>
<dbReference type="InterPro" id="IPR007110">
    <property type="entry name" value="Ig-like_dom"/>
</dbReference>
<feature type="domain" description="Ig-like" evidence="2">
    <location>
        <begin position="481"/>
        <end position="566"/>
    </location>
</feature>
<dbReference type="PANTHER" id="PTHR10075:SF100">
    <property type="entry name" value="FASCICLIN-2"/>
    <property type="match status" value="1"/>
</dbReference>